<keyword evidence="4" id="KW-1185">Reference proteome</keyword>
<dbReference type="InterPro" id="IPR005651">
    <property type="entry name" value="Trm112-like"/>
</dbReference>
<proteinExistence type="predicted"/>
<dbReference type="KEGG" id="vpy:HZI73_07525"/>
<name>A0A8J8MIE5_9FIRM</name>
<gene>
    <name evidence="3" type="ORF">HZI73_07525</name>
</gene>
<reference evidence="3" key="1">
    <citation type="submission" date="2020-07" db="EMBL/GenBank/DDBJ databases">
        <title>Vallitalea pronyensis genome.</title>
        <authorList>
            <person name="Postec A."/>
        </authorList>
    </citation>
    <scope>NUCLEOTIDE SEQUENCE</scope>
    <source>
        <strain evidence="3">FatNI3</strain>
    </source>
</reference>
<dbReference type="CDD" id="cd02440">
    <property type="entry name" value="AdoMet_MTases"/>
    <property type="match status" value="1"/>
</dbReference>
<dbReference type="GO" id="GO:0003677">
    <property type="term" value="F:DNA binding"/>
    <property type="evidence" value="ECO:0007669"/>
    <property type="project" value="UniProtKB-KW"/>
</dbReference>
<dbReference type="SUPFAM" id="SSF46955">
    <property type="entry name" value="Putative DNA-binding domain"/>
    <property type="match status" value="1"/>
</dbReference>
<organism evidence="3 4">
    <name type="scientific">Vallitalea pronyensis</name>
    <dbReference type="NCBI Taxonomy" id="1348613"/>
    <lineage>
        <taxon>Bacteria</taxon>
        <taxon>Bacillati</taxon>
        <taxon>Bacillota</taxon>
        <taxon>Clostridia</taxon>
        <taxon>Lachnospirales</taxon>
        <taxon>Vallitaleaceae</taxon>
        <taxon>Vallitalea</taxon>
    </lineage>
</organism>
<dbReference type="InterPro" id="IPR047057">
    <property type="entry name" value="MerR_fam"/>
</dbReference>
<dbReference type="Pfam" id="PF10294">
    <property type="entry name" value="Methyltransf_16"/>
    <property type="match status" value="1"/>
</dbReference>
<dbReference type="EMBL" id="CP058649">
    <property type="protein sequence ID" value="QUI22159.1"/>
    <property type="molecule type" value="Genomic_DNA"/>
</dbReference>
<dbReference type="PROSITE" id="PS50937">
    <property type="entry name" value="HTH_MERR_2"/>
    <property type="match status" value="1"/>
</dbReference>
<dbReference type="PANTHER" id="PTHR30204">
    <property type="entry name" value="REDOX-CYCLING DRUG-SENSING TRANSCRIPTIONAL ACTIVATOR SOXR"/>
    <property type="match status" value="1"/>
</dbReference>
<evidence type="ECO:0000256" key="1">
    <source>
        <dbReference type="ARBA" id="ARBA00023125"/>
    </source>
</evidence>
<dbReference type="Pfam" id="PF03966">
    <property type="entry name" value="Trm112p"/>
    <property type="match status" value="1"/>
</dbReference>
<dbReference type="InterPro" id="IPR000551">
    <property type="entry name" value="MerR-type_HTH_dom"/>
</dbReference>
<dbReference type="InterPro" id="IPR019410">
    <property type="entry name" value="Methyltransf_16"/>
</dbReference>
<dbReference type="PANTHER" id="PTHR30204:SF96">
    <property type="entry name" value="CHROMOSOME-ANCHORING PROTEIN RACA"/>
    <property type="match status" value="1"/>
</dbReference>
<keyword evidence="1" id="KW-0238">DNA-binding</keyword>
<evidence type="ECO:0000259" key="2">
    <source>
        <dbReference type="PROSITE" id="PS50937"/>
    </source>
</evidence>
<dbReference type="SUPFAM" id="SSF53335">
    <property type="entry name" value="S-adenosyl-L-methionine-dependent methyltransferases"/>
    <property type="match status" value="1"/>
</dbReference>
<dbReference type="Pfam" id="PF13411">
    <property type="entry name" value="MerR_1"/>
    <property type="match status" value="1"/>
</dbReference>
<feature type="domain" description="HTH merR-type" evidence="2">
    <location>
        <begin position="1"/>
        <end position="67"/>
    </location>
</feature>
<evidence type="ECO:0000313" key="4">
    <source>
        <dbReference type="Proteomes" id="UP000683246"/>
    </source>
</evidence>
<dbReference type="Proteomes" id="UP000683246">
    <property type="component" value="Chromosome"/>
</dbReference>
<dbReference type="GO" id="GO:0003700">
    <property type="term" value="F:DNA-binding transcription factor activity"/>
    <property type="evidence" value="ECO:0007669"/>
    <property type="project" value="InterPro"/>
</dbReference>
<dbReference type="Gene3D" id="1.10.1660.10">
    <property type="match status" value="1"/>
</dbReference>
<evidence type="ECO:0000313" key="3">
    <source>
        <dbReference type="EMBL" id="QUI22159.1"/>
    </source>
</evidence>
<sequence>MRIGQFSKICHVTVDTVRHYMDTGLILPVKDGGYYHFDRDCYLDMQIVLELKELGFSLQEIRSFQFYKRLCRLKPMQKEQFYNDLIMNKMNETEKKIIQLKTAHQKLEYKLREINASTTSNQRVIGLPISTMHLLACPLCKSNLSPNSIEIIDNNMITGNLECNSCEESLEIQNGIVITYQKSSLLNSMTDVNYKFLFAEYVKQIPAEYFERIYQGFEWCKSQINFDNMKGKTILELGSGAGIFLRAIYDLIPEDTTYICVDYNNELNIVLKEIIEHDDVKKKLLFISSEFHDIPLKEKSIDYIIDIVGTSNFMFDAKKEYQDNFLLSDLKYLLKDDVTIIGNYLIFEKYAKAHPVIPPDCRHKYTIKYITNQLSELGFEMIASYNSDLLPPAEKYGKYEDFFIEGDKVFAHSLIGKKTPSAI</sequence>
<protein>
    <submittedName>
        <fullName evidence="3">MerR family transcriptional regulator</fullName>
    </submittedName>
</protein>
<dbReference type="RefSeq" id="WP_212697637.1">
    <property type="nucleotide sequence ID" value="NZ_CP058649.1"/>
</dbReference>
<dbReference type="InterPro" id="IPR009061">
    <property type="entry name" value="DNA-bd_dom_put_sf"/>
</dbReference>
<dbReference type="InterPro" id="IPR029063">
    <property type="entry name" value="SAM-dependent_MTases_sf"/>
</dbReference>
<dbReference type="AlphaFoldDB" id="A0A8J8MIE5"/>
<dbReference type="SMART" id="SM00422">
    <property type="entry name" value="HTH_MERR"/>
    <property type="match status" value="1"/>
</dbReference>
<dbReference type="Gene3D" id="3.40.50.150">
    <property type="entry name" value="Vaccinia Virus protein VP39"/>
    <property type="match status" value="1"/>
</dbReference>
<accession>A0A8J8MIE5</accession>